<feature type="transmembrane region" description="Helical" evidence="20">
    <location>
        <begin position="720"/>
        <end position="743"/>
    </location>
</feature>
<protein>
    <recommendedName>
        <fullName evidence="16">adenylate cyclase</fullName>
        <ecNumber evidence="16">4.6.1.1</ecNumber>
    </recommendedName>
</protein>
<evidence type="ECO:0000256" key="14">
    <source>
        <dbReference type="ARBA" id="ARBA00023211"/>
    </source>
</evidence>
<dbReference type="GO" id="GO:0007189">
    <property type="term" value="P:adenylate cyclase-activating G protein-coupled receptor signaling pathway"/>
    <property type="evidence" value="ECO:0007669"/>
    <property type="project" value="TreeGrafter"/>
</dbReference>
<reference evidence="22" key="1">
    <citation type="submission" date="2020-06" db="EMBL/GenBank/DDBJ databases">
        <authorList>
            <consortium name="Wellcome Sanger Institute Data Sharing"/>
        </authorList>
    </citation>
    <scope>NUCLEOTIDE SEQUENCE [LARGE SCALE GENOMIC DNA]</scope>
</reference>
<keyword evidence="13" id="KW-0325">Glycoprotein</keyword>
<keyword evidence="7 16" id="KW-0547">Nucleotide-binding</keyword>
<feature type="binding site" evidence="18">
    <location>
        <position position="262"/>
    </location>
    <ligand>
        <name>Mg(2+)</name>
        <dbReference type="ChEBI" id="CHEBI:18420"/>
        <label>1</label>
        <note>catalytic</note>
    </ligand>
</feature>
<dbReference type="PIRSF" id="PIRSF039050">
    <property type="entry name" value="Ade_cyc"/>
    <property type="match status" value="1"/>
</dbReference>
<feature type="binding site" evidence="17">
    <location>
        <begin position="948"/>
        <end position="952"/>
    </location>
    <ligand>
        <name>ATP</name>
        <dbReference type="ChEBI" id="CHEBI:30616"/>
    </ligand>
</feature>
<feature type="binding site" evidence="17">
    <location>
        <position position="988"/>
    </location>
    <ligand>
        <name>ATP</name>
        <dbReference type="ChEBI" id="CHEBI:30616"/>
    </ligand>
</feature>
<accession>A0A8C5G4E9</accession>
<dbReference type="GO" id="GO:0007193">
    <property type="term" value="P:adenylate cyclase-inhibiting G protein-coupled receptor signaling pathway"/>
    <property type="evidence" value="ECO:0007669"/>
    <property type="project" value="TreeGrafter"/>
</dbReference>
<dbReference type="GO" id="GO:0006171">
    <property type="term" value="P:cAMP biosynthetic process"/>
    <property type="evidence" value="ECO:0007669"/>
    <property type="project" value="UniProtKB-KW"/>
</dbReference>
<keyword evidence="8 16" id="KW-0067">ATP-binding</keyword>
<keyword evidence="14 18" id="KW-0464">Manganese</keyword>
<keyword evidence="10 20" id="KW-1133">Transmembrane helix</keyword>
<reference evidence="22" key="2">
    <citation type="submission" date="2025-08" db="UniProtKB">
        <authorList>
            <consortium name="Ensembl"/>
        </authorList>
    </citation>
    <scope>IDENTIFICATION</scope>
</reference>
<dbReference type="Pfam" id="PF00211">
    <property type="entry name" value="Guanylate_cyc"/>
    <property type="match status" value="2"/>
</dbReference>
<comment type="cofactor">
    <cofactor evidence="18">
        <name>Mg(2+)</name>
        <dbReference type="ChEBI" id="CHEBI:18420"/>
    </cofactor>
    <cofactor evidence="18">
        <name>Mn(2+)</name>
        <dbReference type="ChEBI" id="CHEBI:29035"/>
    </cofactor>
    <text evidence="18">Binds 2 magnesium ions per subunit. Is also active with manganese (in vitro).</text>
</comment>
<dbReference type="GO" id="GO:0004016">
    <property type="term" value="F:adenylate cyclase activity"/>
    <property type="evidence" value="ECO:0007669"/>
    <property type="project" value="UniProtKB-EC"/>
</dbReference>
<evidence type="ECO:0000256" key="4">
    <source>
        <dbReference type="ARBA" id="ARBA00022692"/>
    </source>
</evidence>
<dbReference type="AlphaFoldDB" id="A0A8C5G4E9"/>
<dbReference type="PANTHER" id="PTHR45627:SF9">
    <property type="entry name" value="ADENYLATE CYCLASE TYPE 7"/>
    <property type="match status" value="1"/>
</dbReference>
<gene>
    <name evidence="22" type="primary">adcy7</name>
</gene>
<keyword evidence="6" id="KW-0677">Repeat</keyword>
<keyword evidence="5 16" id="KW-0479">Metal-binding</keyword>
<evidence type="ECO:0000256" key="13">
    <source>
        <dbReference type="ARBA" id="ARBA00023180"/>
    </source>
</evidence>
<dbReference type="FunFam" id="3.30.70.1230:FF:000003">
    <property type="entry name" value="Adenylate cyclase"/>
    <property type="match status" value="1"/>
</dbReference>
<evidence type="ECO:0000313" key="22">
    <source>
        <dbReference type="Ensembl" id="ENSGWIP00000013483.1"/>
    </source>
</evidence>
<evidence type="ECO:0000256" key="2">
    <source>
        <dbReference type="ARBA" id="ARBA00001936"/>
    </source>
</evidence>
<feature type="binding site" evidence="17">
    <location>
        <begin position="941"/>
        <end position="943"/>
    </location>
    <ligand>
        <name>ATP</name>
        <dbReference type="ChEBI" id="CHEBI:30616"/>
    </ligand>
</feature>
<feature type="binding site" evidence="18">
    <location>
        <position position="306"/>
    </location>
    <ligand>
        <name>Mg(2+)</name>
        <dbReference type="ChEBI" id="CHEBI:18420"/>
        <label>2</label>
        <note>catalytic</note>
    </ligand>
</feature>
<evidence type="ECO:0000256" key="8">
    <source>
        <dbReference type="ARBA" id="ARBA00022840"/>
    </source>
</evidence>
<dbReference type="SMART" id="SM00044">
    <property type="entry name" value="CYCc"/>
    <property type="match status" value="2"/>
</dbReference>
<evidence type="ECO:0000256" key="9">
    <source>
        <dbReference type="ARBA" id="ARBA00022842"/>
    </source>
</evidence>
<dbReference type="InterPro" id="IPR030672">
    <property type="entry name" value="Adcy"/>
</dbReference>
<evidence type="ECO:0000256" key="10">
    <source>
        <dbReference type="ARBA" id="ARBA00022989"/>
    </source>
</evidence>
<evidence type="ECO:0000256" key="18">
    <source>
        <dbReference type="PIRSR" id="PIRSR039050-51"/>
    </source>
</evidence>
<dbReference type="PANTHER" id="PTHR45627">
    <property type="entry name" value="ADENYLATE CYCLASE TYPE 1"/>
    <property type="match status" value="1"/>
</dbReference>
<evidence type="ECO:0000256" key="7">
    <source>
        <dbReference type="ARBA" id="ARBA00022741"/>
    </source>
</evidence>
<dbReference type="InterPro" id="IPR001054">
    <property type="entry name" value="A/G_cyclase"/>
</dbReference>
<dbReference type="EC" id="4.6.1.1" evidence="16"/>
<dbReference type="Pfam" id="PF06327">
    <property type="entry name" value="Adcy_cons_dom"/>
    <property type="match status" value="1"/>
</dbReference>
<keyword evidence="11 16" id="KW-0115">cAMP biosynthesis</keyword>
<evidence type="ECO:0000256" key="3">
    <source>
        <dbReference type="ARBA" id="ARBA00004141"/>
    </source>
</evidence>
<dbReference type="Ensembl" id="ENSGWIT00000014952.1">
    <property type="protein sequence ID" value="ENSGWIP00000013483.1"/>
    <property type="gene ID" value="ENSGWIG00000004357.1"/>
</dbReference>
<dbReference type="CDD" id="cd07302">
    <property type="entry name" value="CHD"/>
    <property type="match status" value="2"/>
</dbReference>
<dbReference type="GO" id="GO:0035556">
    <property type="term" value="P:intracellular signal transduction"/>
    <property type="evidence" value="ECO:0007669"/>
    <property type="project" value="InterPro"/>
</dbReference>
<feature type="transmembrane region" description="Helical" evidence="20">
    <location>
        <begin position="45"/>
        <end position="63"/>
    </location>
</feature>
<evidence type="ECO:0000256" key="20">
    <source>
        <dbReference type="SAM" id="Phobius"/>
    </source>
</evidence>
<dbReference type="SUPFAM" id="SSF55073">
    <property type="entry name" value="Nucleotide cyclase"/>
    <property type="match status" value="2"/>
</dbReference>
<evidence type="ECO:0000256" key="17">
    <source>
        <dbReference type="PIRSR" id="PIRSR039050-50"/>
    </source>
</evidence>
<comment type="similarity">
    <text evidence="16 19">Belongs to the adenylyl cyclase class-4/guanylyl cyclase family.</text>
</comment>
<comment type="cofactor">
    <cofactor evidence="2">
        <name>Mn(2+)</name>
        <dbReference type="ChEBI" id="CHEBI:29035"/>
    </cofactor>
</comment>
<organism evidence="22 23">
    <name type="scientific">Gouania willdenowi</name>
    <name type="common">Blunt-snouted clingfish</name>
    <name type="synonym">Lepadogaster willdenowi</name>
    <dbReference type="NCBI Taxonomy" id="441366"/>
    <lineage>
        <taxon>Eukaryota</taxon>
        <taxon>Metazoa</taxon>
        <taxon>Chordata</taxon>
        <taxon>Craniata</taxon>
        <taxon>Vertebrata</taxon>
        <taxon>Euteleostomi</taxon>
        <taxon>Actinopterygii</taxon>
        <taxon>Neopterygii</taxon>
        <taxon>Teleostei</taxon>
        <taxon>Neoteleostei</taxon>
        <taxon>Acanthomorphata</taxon>
        <taxon>Ovalentaria</taxon>
        <taxon>Blenniimorphae</taxon>
        <taxon>Blenniiformes</taxon>
        <taxon>Gobiesocoidei</taxon>
        <taxon>Gobiesocidae</taxon>
        <taxon>Gobiesocinae</taxon>
        <taxon>Gouania</taxon>
    </lineage>
</organism>
<comment type="catalytic activity">
    <reaction evidence="1 16">
        <text>ATP = 3',5'-cyclic AMP + diphosphate</text>
        <dbReference type="Rhea" id="RHEA:15389"/>
        <dbReference type="ChEBI" id="CHEBI:30616"/>
        <dbReference type="ChEBI" id="CHEBI:33019"/>
        <dbReference type="ChEBI" id="CHEBI:58165"/>
        <dbReference type="EC" id="4.6.1.1"/>
    </reaction>
</comment>
<dbReference type="GO" id="GO:0005524">
    <property type="term" value="F:ATP binding"/>
    <property type="evidence" value="ECO:0007669"/>
    <property type="project" value="UniProtKB-UniRule"/>
</dbReference>
<evidence type="ECO:0000256" key="19">
    <source>
        <dbReference type="RuleBase" id="RU000405"/>
    </source>
</evidence>
<proteinExistence type="inferred from homology"/>
<dbReference type="PROSITE" id="PS50125">
    <property type="entry name" value="GUANYLATE_CYCLASE_2"/>
    <property type="match status" value="2"/>
</dbReference>
<feature type="binding site" evidence="18">
    <location>
        <position position="262"/>
    </location>
    <ligand>
        <name>Mg(2+)</name>
        <dbReference type="ChEBI" id="CHEBI:18420"/>
        <label>2</label>
        <note>catalytic</note>
    </ligand>
</feature>
<feature type="transmembrane region" description="Helical" evidence="20">
    <location>
        <begin position="559"/>
        <end position="579"/>
    </location>
</feature>
<feature type="binding site" evidence="17">
    <location>
        <begin position="304"/>
        <end position="306"/>
    </location>
    <ligand>
        <name>ATP</name>
        <dbReference type="ChEBI" id="CHEBI:30616"/>
    </ligand>
</feature>
<evidence type="ECO:0000313" key="23">
    <source>
        <dbReference type="Proteomes" id="UP000694680"/>
    </source>
</evidence>
<evidence type="ECO:0000256" key="12">
    <source>
        <dbReference type="ARBA" id="ARBA00023136"/>
    </source>
</evidence>
<feature type="transmembrane region" description="Helical" evidence="20">
    <location>
        <begin position="20"/>
        <end position="39"/>
    </location>
</feature>
<dbReference type="InterPro" id="IPR009398">
    <property type="entry name" value="Adcy_conserved_dom"/>
</dbReference>
<comment type="subcellular location">
    <subcellularLocation>
        <location evidence="3">Membrane</location>
        <topology evidence="3">Multi-pass membrane protein</topology>
    </subcellularLocation>
</comment>
<sequence length="1011" mass="114924">MQFFFKFWGSLEIRDLFQSLFQYHMLNISFVCVLMVSLFKEHCAFVSVVSGSLCVFLAVFVLVCTDMLSQRWRRLLGVIVWATHLTLGYTFIFNSPIILPWDQVPFFLFIIFTVYTMLPFQLWYAVVLSVITSLSHILALTLSSIFMVCFFLQLLSNVVVFLCGSVVGAFHKVLMEKTLRQTFQDTLRCLSMRMKLEIEKRQQENLLQSVLPVYISMKMKLAIMERLQDCKDKEEQQRLVKDNNFHSLYVKRHENVSILYADIVGFTRLASDCSPKELVIMLNELFGKFDQIAKENECMRIKILGDCYYCVSGLPVSLPKHAKNCVKMGLDMCEAIKQVREATGAEINMRVGVHSGNVLCGVIGLRKWQFDVWSHDVTLANHMESGGLPGRVHITEATLKHLNKAYDVEDGNGHLRNPYLKELNIQTYLVIDPRDSSLNTRAAPKPRVNDGLKMRASVRMTRYLESWGAVKPFAHLQNREGFTPDTIVNGKSRFKVTVNKSQKTKFDEELHNEMTTTIDELSSKQWSKSEESSSLALWFPKKDLEKQYRALDLPMFKHYVGCATFIFLCIFVVQMFHFVPEKLSRCQWLPNVSEAVVKRPCVRLPLAIITAAAIIILAVFNLVILCAHMSSPSCTLLFLASSLITDVNSNFKALPLSTYSVFCCILSLVACGIFLRVSFELKVFFLAVASTAYYTIILSTKRDLFVSYGKFLNSQINGRLVKHPQVMSCLYITLFLITMLIIAQQNESCFRQDFLLKYKNRTEQDEIETRENLNRLLLENVLPAHVAALFVGENKKNEDLYYKSYNCVCVMFASVPDFKEFYTECDINKEGLECLRLLNEIIADFDELLSKPKFSGVEKIKTIGSTYMAAAGLSGTPGQENNQDVERQQAQIGIMVEFAIALMGKLDGINRHSFNSFRLRVGINHGAVIAGVIGARKPQYDIWGNTVNVASRMESTGELGKIQVTEETSDVLMKLGYSCECRGFINVKGKGELKTFFLCTDMSKQQGMGLS</sequence>
<dbReference type="InterPro" id="IPR029787">
    <property type="entry name" value="Nucleotide_cyclase"/>
</dbReference>
<comment type="function">
    <text evidence="16">Catalyzes the formation of the signaling molecule cAMP in response to G-protein signaling.</text>
</comment>
<feature type="transmembrane region" description="Helical" evidence="20">
    <location>
        <begin position="656"/>
        <end position="675"/>
    </location>
</feature>
<feature type="transmembrane region" description="Helical" evidence="20">
    <location>
        <begin position="606"/>
        <end position="627"/>
    </location>
</feature>
<evidence type="ECO:0000256" key="5">
    <source>
        <dbReference type="ARBA" id="ARBA00022723"/>
    </source>
</evidence>
<feature type="transmembrane region" description="Helical" evidence="20">
    <location>
        <begin position="145"/>
        <end position="170"/>
    </location>
</feature>
<dbReference type="Pfam" id="PF16214">
    <property type="entry name" value="AC_N"/>
    <property type="match status" value="1"/>
</dbReference>
<dbReference type="GO" id="GO:0005886">
    <property type="term" value="C:plasma membrane"/>
    <property type="evidence" value="ECO:0007669"/>
    <property type="project" value="InterPro"/>
</dbReference>
<feature type="binding site" evidence="17">
    <location>
        <position position="350"/>
    </location>
    <ligand>
        <name>ATP</name>
        <dbReference type="ChEBI" id="CHEBI:30616"/>
    </ligand>
</feature>
<dbReference type="PROSITE" id="PS00452">
    <property type="entry name" value="GUANYLATE_CYCLASE_1"/>
    <property type="match status" value="2"/>
</dbReference>
<dbReference type="Proteomes" id="UP000694680">
    <property type="component" value="Chromosome 3"/>
</dbReference>
<dbReference type="Gene3D" id="3.30.70.1230">
    <property type="entry name" value="Nucleotide cyclase"/>
    <property type="match status" value="2"/>
</dbReference>
<evidence type="ECO:0000256" key="11">
    <source>
        <dbReference type="ARBA" id="ARBA00022998"/>
    </source>
</evidence>
<evidence type="ECO:0000259" key="21">
    <source>
        <dbReference type="PROSITE" id="PS50125"/>
    </source>
</evidence>
<dbReference type="GO" id="GO:0046872">
    <property type="term" value="F:metal ion binding"/>
    <property type="evidence" value="ECO:0007669"/>
    <property type="project" value="UniProtKB-KW"/>
</dbReference>
<feature type="domain" description="Guanylate cyclase" evidence="21">
    <location>
        <begin position="809"/>
        <end position="954"/>
    </location>
</feature>
<evidence type="ECO:0000256" key="15">
    <source>
        <dbReference type="ARBA" id="ARBA00023239"/>
    </source>
</evidence>
<feature type="transmembrane region" description="Helical" evidence="20">
    <location>
        <begin position="75"/>
        <end position="92"/>
    </location>
</feature>
<dbReference type="FunFam" id="3.30.70.1230:FF:000012">
    <property type="entry name" value="Adenylate cyclase"/>
    <property type="match status" value="1"/>
</dbReference>
<dbReference type="InterPro" id="IPR032628">
    <property type="entry name" value="AC_N"/>
</dbReference>
<evidence type="ECO:0000256" key="6">
    <source>
        <dbReference type="ARBA" id="ARBA00022737"/>
    </source>
</evidence>
<keyword evidence="4 20" id="KW-0812">Transmembrane</keyword>
<reference evidence="22" key="3">
    <citation type="submission" date="2025-09" db="UniProtKB">
        <authorList>
            <consortium name="Ensembl"/>
        </authorList>
    </citation>
    <scope>IDENTIFICATION</scope>
</reference>
<keyword evidence="23" id="KW-1185">Reference proteome</keyword>
<evidence type="ECO:0000256" key="1">
    <source>
        <dbReference type="ARBA" id="ARBA00001593"/>
    </source>
</evidence>
<feature type="binding site" evidence="18">
    <location>
        <position position="263"/>
    </location>
    <ligand>
        <name>Mg(2+)</name>
        <dbReference type="ChEBI" id="CHEBI:18420"/>
        <label>2</label>
        <note>catalytic</note>
    </ligand>
</feature>
<feature type="binding site" evidence="17">
    <location>
        <begin position="262"/>
        <end position="267"/>
    </location>
    <ligand>
        <name>ATP</name>
        <dbReference type="ChEBI" id="CHEBI:30616"/>
    </ligand>
</feature>
<evidence type="ECO:0000256" key="16">
    <source>
        <dbReference type="PIRNR" id="PIRNR039050"/>
    </source>
</evidence>
<feature type="transmembrane region" description="Helical" evidence="20">
    <location>
        <begin position="681"/>
        <end position="699"/>
    </location>
</feature>
<keyword evidence="12 16" id="KW-0472">Membrane</keyword>
<feature type="domain" description="Guanylate cyclase" evidence="21">
    <location>
        <begin position="257"/>
        <end position="384"/>
    </location>
</feature>
<keyword evidence="15 16" id="KW-0456">Lyase</keyword>
<feature type="binding site" evidence="17">
    <location>
        <position position="861"/>
    </location>
    <ligand>
        <name>ATP</name>
        <dbReference type="ChEBI" id="CHEBI:30616"/>
    </ligand>
</feature>
<keyword evidence="9 16" id="KW-0460">Magnesium</keyword>
<dbReference type="InterPro" id="IPR018297">
    <property type="entry name" value="A/G_cyclase_CS"/>
</dbReference>
<name>A0A8C5G4E9_GOUWI</name>
<feature type="binding site" evidence="18">
    <location>
        <position position="306"/>
    </location>
    <ligand>
        <name>Mg(2+)</name>
        <dbReference type="ChEBI" id="CHEBI:18420"/>
        <label>1</label>
        <note>catalytic</note>
    </ligand>
</feature>